<reference evidence="1" key="1">
    <citation type="submission" date="2014-11" db="EMBL/GenBank/DDBJ databases">
        <authorList>
            <person name="Amaro Gonzalez C."/>
        </authorList>
    </citation>
    <scope>NUCLEOTIDE SEQUENCE</scope>
</reference>
<sequence length="50" mass="5631">MDTNIPAIMDGSRPWRGFPWLRRPCRATALSDRYPATMLPTNPPISSALM</sequence>
<name>A0A0E9SYQ4_ANGAN</name>
<dbReference type="EMBL" id="GBXM01062812">
    <property type="protein sequence ID" value="JAH45765.1"/>
    <property type="molecule type" value="Transcribed_RNA"/>
</dbReference>
<evidence type="ECO:0000313" key="1">
    <source>
        <dbReference type="EMBL" id="JAH45765.1"/>
    </source>
</evidence>
<organism evidence="1">
    <name type="scientific">Anguilla anguilla</name>
    <name type="common">European freshwater eel</name>
    <name type="synonym">Muraena anguilla</name>
    <dbReference type="NCBI Taxonomy" id="7936"/>
    <lineage>
        <taxon>Eukaryota</taxon>
        <taxon>Metazoa</taxon>
        <taxon>Chordata</taxon>
        <taxon>Craniata</taxon>
        <taxon>Vertebrata</taxon>
        <taxon>Euteleostomi</taxon>
        <taxon>Actinopterygii</taxon>
        <taxon>Neopterygii</taxon>
        <taxon>Teleostei</taxon>
        <taxon>Anguilliformes</taxon>
        <taxon>Anguillidae</taxon>
        <taxon>Anguilla</taxon>
    </lineage>
</organism>
<protein>
    <submittedName>
        <fullName evidence="1">Uncharacterized protein</fullName>
    </submittedName>
</protein>
<reference evidence="1" key="2">
    <citation type="journal article" date="2015" name="Fish Shellfish Immunol.">
        <title>Early steps in the European eel (Anguilla anguilla)-Vibrio vulnificus interaction in the gills: Role of the RtxA13 toxin.</title>
        <authorList>
            <person name="Callol A."/>
            <person name="Pajuelo D."/>
            <person name="Ebbesson L."/>
            <person name="Teles M."/>
            <person name="MacKenzie S."/>
            <person name="Amaro C."/>
        </authorList>
    </citation>
    <scope>NUCLEOTIDE SEQUENCE</scope>
</reference>
<dbReference type="AlphaFoldDB" id="A0A0E9SYQ4"/>
<accession>A0A0E9SYQ4</accession>
<proteinExistence type="predicted"/>